<dbReference type="InterPro" id="IPR006037">
    <property type="entry name" value="RCK_C"/>
</dbReference>
<feature type="domain" description="RCK C-terminal" evidence="11">
    <location>
        <begin position="433"/>
        <end position="518"/>
    </location>
</feature>
<keyword evidence="2" id="KW-0813">Transport</keyword>
<evidence type="ECO:0000256" key="3">
    <source>
        <dbReference type="ARBA" id="ARBA00022692"/>
    </source>
</evidence>
<evidence type="ECO:0000256" key="5">
    <source>
        <dbReference type="ARBA" id="ARBA00023065"/>
    </source>
</evidence>
<evidence type="ECO:0000256" key="9">
    <source>
        <dbReference type="ARBA" id="ARBA00023303"/>
    </source>
</evidence>
<dbReference type="OrthoDB" id="9812438at2"/>
<feature type="transmembrane region" description="Helical" evidence="10">
    <location>
        <begin position="60"/>
        <end position="80"/>
    </location>
</feature>
<evidence type="ECO:0000256" key="2">
    <source>
        <dbReference type="ARBA" id="ARBA00022448"/>
    </source>
</evidence>
<comment type="caution">
    <text evidence="12">The sequence shown here is derived from an EMBL/GenBank/DDBJ whole genome shotgun (WGS) entry which is preliminary data.</text>
</comment>
<dbReference type="GO" id="GO:0034707">
    <property type="term" value="C:chloride channel complex"/>
    <property type="evidence" value="ECO:0007669"/>
    <property type="project" value="UniProtKB-KW"/>
</dbReference>
<keyword evidence="9" id="KW-0407">Ion channel</keyword>
<dbReference type="RefSeq" id="WP_025020432.1">
    <property type="nucleotide sequence ID" value="NZ_AZFH01000003.1"/>
</dbReference>
<dbReference type="Proteomes" id="UP000051048">
    <property type="component" value="Unassembled WGS sequence"/>
</dbReference>
<evidence type="ECO:0000256" key="1">
    <source>
        <dbReference type="ARBA" id="ARBA00004141"/>
    </source>
</evidence>
<dbReference type="PATRIC" id="fig|1423740.3.peg.1793"/>
<dbReference type="Gene3D" id="3.30.70.1450">
    <property type="entry name" value="Regulator of K+ conductance, C-terminal domain"/>
    <property type="match status" value="1"/>
</dbReference>
<sequence>MEELLVEKNRNFDFSRLHFIGKGVAVGVLAGIIVAAFRKAIEELAQIAVYFYSLIKTNPWWLLVWLPIITLICLLEARLIHDEPNIKGSGIPQVEGQLSGFLEQKWWSVLWRKWFGGVLAIAPGLFLGREGPSIQLGAMVGQGFAEKTNHHGVGRRLLIAGGSAAGLSAAFNAPIAGTLFVIEEVYHNFSPLVWMTALSAALAANAVSMSIFGLTPVLHMQHQYALPIRYYPYLLLLGLLLGALGYLYQYLTLNVGKVYAKYRFWPAILDSIVPLLLVLPIGLYWPQTLGGGNGLIVSFGQQVPGLGILLGMFVLRLLFSTLSYGSGLPGGIFLPILTLGAIIGALYGQLLVVLGLLPTYLVANFVVYAMAGYFACISKAPFTAILLITEMVGSLSHLMPLAVVAIIAYLLVDVCGGRPIYEAMLARLKSVKHAEVEMAERYEDRLEVPVFSGSYLQDKQVREISWPKYCLLVEIRRGENLLIPHGDTLIRSGDTLIFLTSHDKRGLLNDKIQQYNRENFAQG</sequence>
<proteinExistence type="predicted"/>
<evidence type="ECO:0000256" key="7">
    <source>
        <dbReference type="ARBA" id="ARBA00023173"/>
    </source>
</evidence>
<feature type="transmembrane region" description="Helical" evidence="10">
    <location>
        <begin position="263"/>
        <end position="285"/>
    </location>
</feature>
<dbReference type="SUPFAM" id="SSF116726">
    <property type="entry name" value="TrkA C-terminal domain-like"/>
    <property type="match status" value="1"/>
</dbReference>
<protein>
    <submittedName>
        <fullName evidence="12">Voltage-gated chloride channel family protein</fullName>
    </submittedName>
</protein>
<evidence type="ECO:0000313" key="12">
    <source>
        <dbReference type="EMBL" id="KRL85003.1"/>
    </source>
</evidence>
<evidence type="ECO:0000259" key="11">
    <source>
        <dbReference type="PROSITE" id="PS51202"/>
    </source>
</evidence>
<feature type="transmembrane region" description="Helical" evidence="10">
    <location>
        <begin position="365"/>
        <end position="388"/>
    </location>
</feature>
<evidence type="ECO:0000256" key="4">
    <source>
        <dbReference type="ARBA" id="ARBA00022989"/>
    </source>
</evidence>
<name>A0A0R1U592_9LACO</name>
<dbReference type="InterPro" id="IPR050368">
    <property type="entry name" value="ClC-type_chloride_channel"/>
</dbReference>
<keyword evidence="5" id="KW-0406">Ion transport</keyword>
<evidence type="ECO:0000256" key="8">
    <source>
        <dbReference type="ARBA" id="ARBA00023214"/>
    </source>
</evidence>
<dbReference type="GO" id="GO:0008324">
    <property type="term" value="F:monoatomic cation transmembrane transporter activity"/>
    <property type="evidence" value="ECO:0007669"/>
    <property type="project" value="InterPro"/>
</dbReference>
<keyword evidence="6 10" id="KW-0472">Membrane</keyword>
<feature type="transmembrane region" description="Helical" evidence="10">
    <location>
        <begin position="194"/>
        <end position="218"/>
    </location>
</feature>
<keyword evidence="8" id="KW-0868">Chloride</keyword>
<organism evidence="12 13">
    <name type="scientific">Ligilactobacillus equi DSM 15833 = JCM 10991</name>
    <dbReference type="NCBI Taxonomy" id="1423740"/>
    <lineage>
        <taxon>Bacteria</taxon>
        <taxon>Bacillati</taxon>
        <taxon>Bacillota</taxon>
        <taxon>Bacilli</taxon>
        <taxon>Lactobacillales</taxon>
        <taxon>Lactobacillaceae</taxon>
        <taxon>Ligilactobacillus</taxon>
    </lineage>
</organism>
<dbReference type="InterPro" id="IPR014743">
    <property type="entry name" value="Cl-channel_core"/>
</dbReference>
<dbReference type="PRINTS" id="PR00762">
    <property type="entry name" value="CLCHANNEL"/>
</dbReference>
<feature type="transmembrane region" description="Helical" evidence="10">
    <location>
        <begin position="157"/>
        <end position="182"/>
    </location>
</feature>
<dbReference type="CDD" id="cd01031">
    <property type="entry name" value="EriC"/>
    <property type="match status" value="1"/>
</dbReference>
<dbReference type="EMBL" id="AZFH01000003">
    <property type="protein sequence ID" value="KRL85003.1"/>
    <property type="molecule type" value="Genomic_DNA"/>
</dbReference>
<dbReference type="InterPro" id="IPR001807">
    <property type="entry name" value="ClC"/>
</dbReference>
<keyword evidence="4 10" id="KW-1133">Transmembrane helix</keyword>
<dbReference type="Pfam" id="PF02080">
    <property type="entry name" value="TrkA_C"/>
    <property type="match status" value="1"/>
</dbReference>
<dbReference type="STRING" id="1423740.FC36_GL001659"/>
<evidence type="ECO:0000256" key="10">
    <source>
        <dbReference type="SAM" id="Phobius"/>
    </source>
</evidence>
<keyword evidence="7" id="KW-0869">Chloride channel</keyword>
<comment type="subcellular location">
    <subcellularLocation>
        <location evidence="1">Membrane</location>
        <topology evidence="1">Multi-pass membrane protein</topology>
    </subcellularLocation>
</comment>
<dbReference type="Pfam" id="PF00654">
    <property type="entry name" value="Voltage_CLC"/>
    <property type="match status" value="1"/>
</dbReference>
<feature type="transmembrane region" description="Helical" evidence="10">
    <location>
        <begin position="306"/>
        <end position="326"/>
    </location>
</feature>
<dbReference type="PROSITE" id="PS51202">
    <property type="entry name" value="RCK_C"/>
    <property type="match status" value="1"/>
</dbReference>
<gene>
    <name evidence="12" type="ORF">FC36_GL001659</name>
</gene>
<evidence type="ECO:0000313" key="13">
    <source>
        <dbReference type="Proteomes" id="UP000051048"/>
    </source>
</evidence>
<dbReference type="PANTHER" id="PTHR43427">
    <property type="entry name" value="CHLORIDE CHANNEL PROTEIN CLC-E"/>
    <property type="match status" value="1"/>
</dbReference>
<dbReference type="InterPro" id="IPR036721">
    <property type="entry name" value="RCK_C_sf"/>
</dbReference>
<dbReference type="GO" id="GO:0005254">
    <property type="term" value="F:chloride channel activity"/>
    <property type="evidence" value="ECO:0007669"/>
    <property type="project" value="UniProtKB-KW"/>
</dbReference>
<keyword evidence="3 10" id="KW-0812">Transmembrane</keyword>
<feature type="transmembrane region" description="Helical" evidence="10">
    <location>
        <begin position="20"/>
        <end position="40"/>
    </location>
</feature>
<feature type="transmembrane region" description="Helical" evidence="10">
    <location>
        <begin position="394"/>
        <end position="412"/>
    </location>
</feature>
<accession>A0A0R1U592</accession>
<reference evidence="12 13" key="1">
    <citation type="journal article" date="2015" name="Genome Announc.">
        <title>Expanding the biotechnology potential of lactobacilli through comparative genomics of 213 strains and associated genera.</title>
        <authorList>
            <person name="Sun Z."/>
            <person name="Harris H.M."/>
            <person name="McCann A."/>
            <person name="Guo C."/>
            <person name="Argimon S."/>
            <person name="Zhang W."/>
            <person name="Yang X."/>
            <person name="Jeffery I.B."/>
            <person name="Cooney J.C."/>
            <person name="Kagawa T.F."/>
            <person name="Liu W."/>
            <person name="Song Y."/>
            <person name="Salvetti E."/>
            <person name="Wrobel A."/>
            <person name="Rasinkangas P."/>
            <person name="Parkhill J."/>
            <person name="Rea M.C."/>
            <person name="O'Sullivan O."/>
            <person name="Ritari J."/>
            <person name="Douillard F.P."/>
            <person name="Paul Ross R."/>
            <person name="Yang R."/>
            <person name="Briner A.E."/>
            <person name="Felis G.E."/>
            <person name="de Vos W.M."/>
            <person name="Barrangou R."/>
            <person name="Klaenhammer T.R."/>
            <person name="Caufield P.W."/>
            <person name="Cui Y."/>
            <person name="Zhang H."/>
            <person name="O'Toole P.W."/>
        </authorList>
    </citation>
    <scope>NUCLEOTIDE SEQUENCE [LARGE SCALE GENOMIC DNA]</scope>
    <source>
        <strain evidence="12 13">DSM 15833</strain>
    </source>
</reference>
<dbReference type="PANTHER" id="PTHR43427:SF6">
    <property type="entry name" value="CHLORIDE CHANNEL PROTEIN CLC-E"/>
    <property type="match status" value="1"/>
</dbReference>
<feature type="transmembrane region" description="Helical" evidence="10">
    <location>
        <begin position="332"/>
        <end position="358"/>
    </location>
</feature>
<feature type="transmembrane region" description="Helical" evidence="10">
    <location>
        <begin position="230"/>
        <end position="251"/>
    </location>
</feature>
<dbReference type="Gene3D" id="1.10.3080.10">
    <property type="entry name" value="Clc chloride channel"/>
    <property type="match status" value="1"/>
</dbReference>
<dbReference type="GO" id="GO:0006813">
    <property type="term" value="P:potassium ion transport"/>
    <property type="evidence" value="ECO:0007669"/>
    <property type="project" value="InterPro"/>
</dbReference>
<dbReference type="SUPFAM" id="SSF81340">
    <property type="entry name" value="Clc chloride channel"/>
    <property type="match status" value="1"/>
</dbReference>
<dbReference type="AlphaFoldDB" id="A0A0R1U592"/>
<evidence type="ECO:0000256" key="6">
    <source>
        <dbReference type="ARBA" id="ARBA00023136"/>
    </source>
</evidence>